<keyword evidence="1" id="KW-0812">Transmembrane</keyword>
<gene>
    <name evidence="2" type="ORF">EEJ42_29640</name>
</gene>
<name>A0A3M8VJC0_9ACTN</name>
<evidence type="ECO:0000313" key="3">
    <source>
        <dbReference type="Proteomes" id="UP000275401"/>
    </source>
</evidence>
<keyword evidence="1" id="KW-0472">Membrane</keyword>
<dbReference type="Proteomes" id="UP000275401">
    <property type="component" value="Unassembled WGS sequence"/>
</dbReference>
<evidence type="ECO:0000313" key="2">
    <source>
        <dbReference type="EMBL" id="RNG17730.1"/>
    </source>
</evidence>
<evidence type="ECO:0000256" key="1">
    <source>
        <dbReference type="SAM" id="Phobius"/>
    </source>
</evidence>
<accession>A0A3M8VJC0</accession>
<dbReference type="EMBL" id="RIBZ01000329">
    <property type="protein sequence ID" value="RNG17730.1"/>
    <property type="molecule type" value="Genomic_DNA"/>
</dbReference>
<proteinExistence type="predicted"/>
<sequence>MRHLTKTNRVLLALLGLVLLGGGLLVLASGADLYRRWNLTPPAGWPLTAPHDVLIPRADQARWGDQGWWWVAATAALALLLLLALTWLLSQPRRRPRQLSVGDTPGDDVRVNGHALGQALTTELDVLPGVRRSRARFFGPSTRPRVRIDLTLEPGGTPEHVLTDLRDAVDRARSSAGWDQLPKEVRLGVARHGPHRAE</sequence>
<comment type="caution">
    <text evidence="2">The sequence shown here is derived from an EMBL/GenBank/DDBJ whole genome shotgun (WGS) entry which is preliminary data.</text>
</comment>
<dbReference type="RefSeq" id="WP_123104754.1">
    <property type="nucleotide sequence ID" value="NZ_RIBZ01000329.1"/>
</dbReference>
<dbReference type="AlphaFoldDB" id="A0A3M8VJC0"/>
<feature type="transmembrane region" description="Helical" evidence="1">
    <location>
        <begin position="67"/>
        <end position="89"/>
    </location>
</feature>
<protein>
    <submittedName>
        <fullName evidence="2">Alkaline shock response membrane anchor protein AmaP</fullName>
    </submittedName>
</protein>
<keyword evidence="3" id="KW-1185">Reference proteome</keyword>
<keyword evidence="1" id="KW-1133">Transmembrane helix</keyword>
<reference evidence="2 3" key="1">
    <citation type="submission" date="2018-11" db="EMBL/GenBank/DDBJ databases">
        <title>The Potential of Streptomyces as Biocontrol Agents against the Tomato grey mould, Botrytis cinerea (Gray mold) Frontiers in Microbiology.</title>
        <authorList>
            <person name="Li D."/>
        </authorList>
    </citation>
    <scope>NUCLEOTIDE SEQUENCE [LARGE SCALE GENOMIC DNA]</scope>
    <source>
        <strain evidence="2 3">NEAU-LD23</strain>
    </source>
</reference>
<organism evidence="2 3">
    <name type="scientific">Streptomyces botrytidirepellens</name>
    <dbReference type="NCBI Taxonomy" id="2486417"/>
    <lineage>
        <taxon>Bacteria</taxon>
        <taxon>Bacillati</taxon>
        <taxon>Actinomycetota</taxon>
        <taxon>Actinomycetes</taxon>
        <taxon>Kitasatosporales</taxon>
        <taxon>Streptomycetaceae</taxon>
        <taxon>Streptomyces</taxon>
    </lineage>
</organism>